<proteinExistence type="predicted"/>
<dbReference type="EMBL" id="JAJNNZ010000021">
    <property type="protein sequence ID" value="MCJ2378751.1"/>
    <property type="molecule type" value="Genomic_DNA"/>
</dbReference>
<protein>
    <submittedName>
        <fullName evidence="2">Ecdysteroid 22-kinase family protein</fullName>
    </submittedName>
</protein>
<organism evidence="2 3">
    <name type="scientific">Vibrio gelatinilyticus</name>
    <dbReference type="NCBI Taxonomy" id="2893468"/>
    <lineage>
        <taxon>Bacteria</taxon>
        <taxon>Pseudomonadati</taxon>
        <taxon>Pseudomonadota</taxon>
        <taxon>Gammaproteobacteria</taxon>
        <taxon>Vibrionales</taxon>
        <taxon>Vibrionaceae</taxon>
        <taxon>Vibrio</taxon>
    </lineage>
</organism>
<dbReference type="InterPro" id="IPR011009">
    <property type="entry name" value="Kinase-like_dom_sf"/>
</dbReference>
<dbReference type="InterPro" id="IPR004119">
    <property type="entry name" value="EcKL"/>
</dbReference>
<dbReference type="AlphaFoldDB" id="A0A9X1WEA0"/>
<dbReference type="PANTHER" id="PTHR11012">
    <property type="entry name" value="PROTEIN KINASE-LIKE DOMAIN-CONTAINING"/>
    <property type="match status" value="1"/>
</dbReference>
<reference evidence="2" key="1">
    <citation type="submission" date="2021-11" db="EMBL/GenBank/DDBJ databases">
        <title>Vibrio ZSDE26 sp. nov. and Vibrio ZSDZ34 sp. nov., isolated from coastal seawater in Qingdao.</title>
        <authorList>
            <person name="Zhang P."/>
        </authorList>
    </citation>
    <scope>NUCLEOTIDE SEQUENCE</scope>
    <source>
        <strain evidence="2">ZSDZ34</strain>
    </source>
</reference>
<evidence type="ECO:0000259" key="1">
    <source>
        <dbReference type="SMART" id="SM00587"/>
    </source>
</evidence>
<comment type="caution">
    <text evidence="2">The sequence shown here is derived from an EMBL/GenBank/DDBJ whole genome shotgun (WGS) entry which is preliminary data.</text>
</comment>
<dbReference type="RefSeq" id="WP_244359152.1">
    <property type="nucleotide sequence ID" value="NZ_JAJNNZ010000021.1"/>
</dbReference>
<gene>
    <name evidence="2" type="ORF">LNL84_18220</name>
</gene>
<feature type="domain" description="CHK kinase-like" evidence="1">
    <location>
        <begin position="115"/>
        <end position="272"/>
    </location>
</feature>
<name>A0A9X1WEA0_9VIBR</name>
<keyword evidence="3" id="KW-1185">Reference proteome</keyword>
<dbReference type="SMART" id="SM00587">
    <property type="entry name" value="CHK"/>
    <property type="match status" value="1"/>
</dbReference>
<dbReference type="PANTHER" id="PTHR11012:SF30">
    <property type="entry name" value="PROTEIN KINASE-LIKE DOMAIN-CONTAINING"/>
    <property type="match status" value="1"/>
</dbReference>
<evidence type="ECO:0000313" key="3">
    <source>
        <dbReference type="Proteomes" id="UP001139488"/>
    </source>
</evidence>
<dbReference type="Pfam" id="PF02958">
    <property type="entry name" value="EcKL"/>
    <property type="match status" value="1"/>
</dbReference>
<sequence length="328" mass="37421">MHKQNLAVLSTLGIQSQDIIEYELIQELWSGYGHLLRVHLNSLEQPSIIIKSIRWPAQRESLHHPRGWNTSFSHQRKLNSYNVELNWYAKYSNQMLSKQVATYLGSTVASDGYVLVIEDLRTAGLPKVIDKASPLEIVTVLNWLADFHAFWMGSSSEGLWDIGTYWHLATRPDEHDALQDKRLKAVASKIDDMLNACPFQTLVHGDAKLANFCFSEDSTKTAAVDFQYVGRGIGMKDVVLFLTSVISFDEHASQINDYLDVYFNSLATSLSFYRPDMCARQVEQVWRPLFGLAWADFQRFMKGWCPTHFKVNPLTEAIVDKALREIGL</sequence>
<accession>A0A9X1WEA0</accession>
<dbReference type="SUPFAM" id="SSF56112">
    <property type="entry name" value="Protein kinase-like (PK-like)"/>
    <property type="match status" value="1"/>
</dbReference>
<dbReference type="InterPro" id="IPR015897">
    <property type="entry name" value="CHK_kinase-like"/>
</dbReference>
<evidence type="ECO:0000313" key="2">
    <source>
        <dbReference type="EMBL" id="MCJ2378751.1"/>
    </source>
</evidence>
<dbReference type="Proteomes" id="UP001139488">
    <property type="component" value="Unassembled WGS sequence"/>
</dbReference>
<dbReference type="Gene3D" id="3.90.1200.10">
    <property type="match status" value="1"/>
</dbReference>